<dbReference type="InterPro" id="IPR051046">
    <property type="entry name" value="MurCDEF_CellWall_CoF430Synth"/>
</dbReference>
<evidence type="ECO:0000256" key="4">
    <source>
        <dbReference type="ARBA" id="ARBA00022741"/>
    </source>
</evidence>
<keyword evidence="7 10" id="KW-0573">Peptidoglycan synthesis</keyword>
<dbReference type="NCBIfam" id="TIGR01143">
    <property type="entry name" value="murF"/>
    <property type="match status" value="1"/>
</dbReference>
<dbReference type="RefSeq" id="WP_203908626.1">
    <property type="nucleotide sequence ID" value="NZ_BONY01000014.1"/>
</dbReference>
<evidence type="ECO:0000256" key="2">
    <source>
        <dbReference type="ARBA" id="ARBA00022598"/>
    </source>
</evidence>
<dbReference type="Pfam" id="PF01225">
    <property type="entry name" value="Mur_ligase"/>
    <property type="match status" value="1"/>
</dbReference>
<keyword evidence="5 10" id="KW-0067">ATP-binding</keyword>
<dbReference type="InterPro" id="IPR000713">
    <property type="entry name" value="Mur_ligase_N"/>
</dbReference>
<dbReference type="Proteomes" id="UP000612899">
    <property type="component" value="Unassembled WGS sequence"/>
</dbReference>
<keyword evidence="16" id="KW-1185">Reference proteome</keyword>
<comment type="catalytic activity">
    <reaction evidence="10 11">
        <text>D-alanyl-D-alanine + UDP-N-acetyl-alpha-D-muramoyl-L-alanyl-gamma-D-glutamyl-meso-2,6-diaminopimelate + ATP = UDP-N-acetyl-alpha-D-muramoyl-L-alanyl-gamma-D-glutamyl-meso-2,6-diaminopimeloyl-D-alanyl-D-alanine + ADP + phosphate + H(+)</text>
        <dbReference type="Rhea" id="RHEA:28374"/>
        <dbReference type="ChEBI" id="CHEBI:15378"/>
        <dbReference type="ChEBI" id="CHEBI:30616"/>
        <dbReference type="ChEBI" id="CHEBI:43474"/>
        <dbReference type="ChEBI" id="CHEBI:57822"/>
        <dbReference type="ChEBI" id="CHEBI:61386"/>
        <dbReference type="ChEBI" id="CHEBI:83905"/>
        <dbReference type="ChEBI" id="CHEBI:456216"/>
        <dbReference type="EC" id="6.3.2.10"/>
    </reaction>
</comment>
<dbReference type="Gene3D" id="3.40.1190.10">
    <property type="entry name" value="Mur-like, catalytic domain"/>
    <property type="match status" value="1"/>
</dbReference>
<dbReference type="Gene3D" id="3.90.190.20">
    <property type="entry name" value="Mur ligase, C-terminal domain"/>
    <property type="match status" value="1"/>
</dbReference>
<feature type="domain" description="Mur ligase central" evidence="14">
    <location>
        <begin position="106"/>
        <end position="282"/>
    </location>
</feature>
<dbReference type="HAMAP" id="MF_02019">
    <property type="entry name" value="MurF"/>
    <property type="match status" value="1"/>
</dbReference>
<accession>A0A8J3Q7B6</accession>
<dbReference type="InterPro" id="IPR035911">
    <property type="entry name" value="MurE/MurF_N"/>
</dbReference>
<organism evidence="15 16">
    <name type="scientific">Rhizocola hellebori</name>
    <dbReference type="NCBI Taxonomy" id="1392758"/>
    <lineage>
        <taxon>Bacteria</taxon>
        <taxon>Bacillati</taxon>
        <taxon>Actinomycetota</taxon>
        <taxon>Actinomycetes</taxon>
        <taxon>Micromonosporales</taxon>
        <taxon>Micromonosporaceae</taxon>
        <taxon>Rhizocola</taxon>
    </lineage>
</organism>
<sequence>MIPFKLSEIAAIVGGTLHGGDALVTGSVEFDSRKAGPGGLFVAFVGDNVDGHDYAVAATQAGAVGILSSRPVDGVSSVVVADPRAAMGLLARALVDRLEALTIIGITGSSGKTSTKDMIGQLLSQIGKTIAPAGSFNNELGLPHTVLQADKRTEFLVLEMGARGQGHLTYLCQIAPPVIGVVVNVGVAHLGEFGSVEAIARAKAELIQALPPHGLAVLNGDDPAVAAMAAVSPAKVVLVTTADKEVTLDPMGRPSFRFRGERVQLQLSGAHQVGNALLAAEVAEDCGMDRHDVAEVLADLKPISARRMDVFDRADGVTVIDDSYNANPASTAAALQALAAAGAGRRKIAVLGYHAELGDSERQGHAEVGALAATLGVDVLIAVQESAAPILDGAATVRSWEGESVLVSDQAAAIAAVKQRMQPGDVILVKGSRYRTWDVADFLRDQTS</sequence>
<evidence type="ECO:0000256" key="1">
    <source>
        <dbReference type="ARBA" id="ARBA00022490"/>
    </source>
</evidence>
<evidence type="ECO:0000256" key="11">
    <source>
        <dbReference type="RuleBase" id="RU004136"/>
    </source>
</evidence>
<dbReference type="SUPFAM" id="SSF63418">
    <property type="entry name" value="MurE/MurF N-terminal domain"/>
    <property type="match status" value="1"/>
</dbReference>
<evidence type="ECO:0000256" key="6">
    <source>
        <dbReference type="ARBA" id="ARBA00022960"/>
    </source>
</evidence>
<evidence type="ECO:0000259" key="14">
    <source>
        <dbReference type="Pfam" id="PF08245"/>
    </source>
</evidence>
<evidence type="ECO:0000256" key="3">
    <source>
        <dbReference type="ARBA" id="ARBA00022618"/>
    </source>
</evidence>
<dbReference type="SUPFAM" id="SSF53623">
    <property type="entry name" value="MurD-like peptide ligases, catalytic domain"/>
    <property type="match status" value="1"/>
</dbReference>
<dbReference type="GO" id="GO:0005524">
    <property type="term" value="F:ATP binding"/>
    <property type="evidence" value="ECO:0007669"/>
    <property type="project" value="UniProtKB-UniRule"/>
</dbReference>
<comment type="subcellular location">
    <subcellularLocation>
        <location evidence="10 11">Cytoplasm</location>
    </subcellularLocation>
</comment>
<keyword evidence="9 10" id="KW-0961">Cell wall biogenesis/degradation</keyword>
<keyword evidence="4 10" id="KW-0547">Nucleotide-binding</keyword>
<keyword evidence="8 10" id="KW-0131">Cell cycle</keyword>
<dbReference type="SUPFAM" id="SSF53244">
    <property type="entry name" value="MurD-like peptide ligases, peptide-binding domain"/>
    <property type="match status" value="1"/>
</dbReference>
<dbReference type="EC" id="6.3.2.10" evidence="10 11"/>
<dbReference type="GO" id="GO:0071555">
    <property type="term" value="P:cell wall organization"/>
    <property type="evidence" value="ECO:0007669"/>
    <property type="project" value="UniProtKB-KW"/>
</dbReference>
<comment type="function">
    <text evidence="10 11">Involved in cell wall formation. Catalyzes the final step in the synthesis of UDP-N-acetylmuramoyl-pentapeptide, the precursor of murein.</text>
</comment>
<proteinExistence type="inferred from homology"/>
<dbReference type="InterPro" id="IPR013221">
    <property type="entry name" value="Mur_ligase_cen"/>
</dbReference>
<dbReference type="InterPro" id="IPR004101">
    <property type="entry name" value="Mur_ligase_C"/>
</dbReference>
<dbReference type="PANTHER" id="PTHR43024">
    <property type="entry name" value="UDP-N-ACETYLMURAMOYL-TRIPEPTIDE--D-ALANYL-D-ALANINE LIGASE"/>
    <property type="match status" value="1"/>
</dbReference>
<dbReference type="Pfam" id="PF02875">
    <property type="entry name" value="Mur_ligase_C"/>
    <property type="match status" value="1"/>
</dbReference>
<dbReference type="GO" id="GO:0008360">
    <property type="term" value="P:regulation of cell shape"/>
    <property type="evidence" value="ECO:0007669"/>
    <property type="project" value="UniProtKB-KW"/>
</dbReference>
<dbReference type="Gene3D" id="3.40.1390.10">
    <property type="entry name" value="MurE/MurF, N-terminal domain"/>
    <property type="match status" value="1"/>
</dbReference>
<evidence type="ECO:0000313" key="16">
    <source>
        <dbReference type="Proteomes" id="UP000612899"/>
    </source>
</evidence>
<evidence type="ECO:0000259" key="12">
    <source>
        <dbReference type="Pfam" id="PF01225"/>
    </source>
</evidence>
<comment type="caution">
    <text evidence="15">The sequence shown here is derived from an EMBL/GenBank/DDBJ whole genome shotgun (WGS) entry which is preliminary data.</text>
</comment>
<evidence type="ECO:0000256" key="8">
    <source>
        <dbReference type="ARBA" id="ARBA00023306"/>
    </source>
</evidence>
<dbReference type="InterPro" id="IPR005863">
    <property type="entry name" value="UDP-N-AcMur_synth"/>
</dbReference>
<dbReference type="AlphaFoldDB" id="A0A8J3Q7B6"/>
<dbReference type="InterPro" id="IPR036615">
    <property type="entry name" value="Mur_ligase_C_dom_sf"/>
</dbReference>
<comment type="similarity">
    <text evidence="10">Belongs to the MurCDEF family. MurF subfamily.</text>
</comment>
<feature type="binding site" evidence="10">
    <location>
        <begin position="108"/>
        <end position="114"/>
    </location>
    <ligand>
        <name>ATP</name>
        <dbReference type="ChEBI" id="CHEBI:30616"/>
    </ligand>
</feature>
<comment type="pathway">
    <text evidence="10 11">Cell wall biogenesis; peptidoglycan biosynthesis.</text>
</comment>
<evidence type="ECO:0000313" key="15">
    <source>
        <dbReference type="EMBL" id="GIH04759.1"/>
    </source>
</evidence>
<evidence type="ECO:0000256" key="7">
    <source>
        <dbReference type="ARBA" id="ARBA00022984"/>
    </source>
</evidence>
<reference evidence="15" key="1">
    <citation type="submission" date="2021-01" db="EMBL/GenBank/DDBJ databases">
        <title>Whole genome shotgun sequence of Rhizocola hellebori NBRC 109834.</title>
        <authorList>
            <person name="Komaki H."/>
            <person name="Tamura T."/>
        </authorList>
    </citation>
    <scope>NUCLEOTIDE SEQUENCE</scope>
    <source>
        <strain evidence="15">NBRC 109834</strain>
    </source>
</reference>
<dbReference type="UniPathway" id="UPA00219"/>
<dbReference type="EMBL" id="BONY01000014">
    <property type="protein sequence ID" value="GIH04759.1"/>
    <property type="molecule type" value="Genomic_DNA"/>
</dbReference>
<dbReference type="InterPro" id="IPR036565">
    <property type="entry name" value="Mur-like_cat_sf"/>
</dbReference>
<gene>
    <name evidence="10 15" type="primary">murF</name>
    <name evidence="15" type="ORF">Rhe02_28260</name>
</gene>
<dbReference type="GO" id="GO:0009252">
    <property type="term" value="P:peptidoglycan biosynthetic process"/>
    <property type="evidence" value="ECO:0007669"/>
    <property type="project" value="UniProtKB-UniRule"/>
</dbReference>
<feature type="domain" description="Mur ligase N-terminal catalytic" evidence="12">
    <location>
        <begin position="28"/>
        <end position="72"/>
    </location>
</feature>
<keyword evidence="1 10" id="KW-0963">Cytoplasm</keyword>
<evidence type="ECO:0000256" key="10">
    <source>
        <dbReference type="HAMAP-Rule" id="MF_02019"/>
    </source>
</evidence>
<feature type="domain" description="Mur ligase C-terminal" evidence="13">
    <location>
        <begin position="306"/>
        <end position="433"/>
    </location>
</feature>
<dbReference type="GO" id="GO:0047480">
    <property type="term" value="F:UDP-N-acetylmuramoyl-tripeptide-D-alanyl-D-alanine ligase activity"/>
    <property type="evidence" value="ECO:0007669"/>
    <property type="project" value="UniProtKB-UniRule"/>
</dbReference>
<evidence type="ECO:0000256" key="5">
    <source>
        <dbReference type="ARBA" id="ARBA00022840"/>
    </source>
</evidence>
<dbReference type="PANTHER" id="PTHR43024:SF1">
    <property type="entry name" value="UDP-N-ACETYLMURAMOYL-TRIPEPTIDE--D-ALANYL-D-ALANINE LIGASE"/>
    <property type="match status" value="1"/>
</dbReference>
<dbReference type="GO" id="GO:0051301">
    <property type="term" value="P:cell division"/>
    <property type="evidence" value="ECO:0007669"/>
    <property type="project" value="UniProtKB-KW"/>
</dbReference>
<name>A0A8J3Q7B6_9ACTN</name>
<evidence type="ECO:0000259" key="13">
    <source>
        <dbReference type="Pfam" id="PF02875"/>
    </source>
</evidence>
<evidence type="ECO:0000256" key="9">
    <source>
        <dbReference type="ARBA" id="ARBA00023316"/>
    </source>
</evidence>
<keyword evidence="3 10" id="KW-0132">Cell division</keyword>
<dbReference type="Pfam" id="PF08245">
    <property type="entry name" value="Mur_ligase_M"/>
    <property type="match status" value="1"/>
</dbReference>
<dbReference type="GO" id="GO:0005737">
    <property type="term" value="C:cytoplasm"/>
    <property type="evidence" value="ECO:0007669"/>
    <property type="project" value="UniProtKB-SubCell"/>
</dbReference>
<protein>
    <recommendedName>
        <fullName evidence="10 11">UDP-N-acetylmuramoyl-tripeptide--D-alanyl-D-alanine ligase</fullName>
        <ecNumber evidence="10 11">6.3.2.10</ecNumber>
    </recommendedName>
    <alternativeName>
        <fullName evidence="10">D-alanyl-D-alanine-adding enzyme</fullName>
    </alternativeName>
</protein>
<keyword evidence="2 10" id="KW-0436">Ligase</keyword>
<keyword evidence="6 10" id="KW-0133">Cell shape</keyword>